<keyword evidence="17" id="KW-1185">Reference proteome</keyword>
<evidence type="ECO:0000259" key="15">
    <source>
        <dbReference type="Pfam" id="PF02953"/>
    </source>
</evidence>
<evidence type="ECO:0000256" key="4">
    <source>
        <dbReference type="ARBA" id="ARBA00022723"/>
    </source>
</evidence>
<evidence type="ECO:0000256" key="9">
    <source>
        <dbReference type="ARBA" id="ARBA00023128"/>
    </source>
</evidence>
<comment type="subunit">
    <text evidence="13">Heterohexamer; composed of 3 copies of TIM8 and 3 copies of TIM13, named soluble 70 kDa complex. Associates with the TIM22 complex, whose core is composed of TIM22 and TIM54. Interacts with the transmembrane regions of multi-pass transmembrane proteins in transit.</text>
</comment>
<evidence type="ECO:0000256" key="1">
    <source>
        <dbReference type="ARBA" id="ARBA00004137"/>
    </source>
</evidence>
<keyword evidence="9 14" id="KW-0496">Mitochondrion</keyword>
<evidence type="ECO:0000256" key="2">
    <source>
        <dbReference type="ARBA" id="ARBA00006720"/>
    </source>
</evidence>
<evidence type="ECO:0000256" key="6">
    <source>
        <dbReference type="ARBA" id="ARBA00022833"/>
    </source>
</evidence>
<keyword evidence="10 14" id="KW-1015">Disulfide bond</keyword>
<keyword evidence="3 14" id="KW-0813">Transport</keyword>
<comment type="caution">
    <text evidence="16">The sequence shown here is derived from an EMBL/GenBank/DDBJ whole genome shotgun (WGS) entry which is preliminary data.</text>
</comment>
<gene>
    <name evidence="16" type="ORF">QTJ16_005836</name>
</gene>
<keyword evidence="5 14" id="KW-0472">Membrane</keyword>
<dbReference type="Proteomes" id="UP001285354">
    <property type="component" value="Unassembled WGS sequence"/>
</dbReference>
<dbReference type="GO" id="GO:0046872">
    <property type="term" value="F:metal ion binding"/>
    <property type="evidence" value="ECO:0007669"/>
    <property type="project" value="UniProtKB-KW"/>
</dbReference>
<dbReference type="InterPro" id="IPR004217">
    <property type="entry name" value="Tim10-like"/>
</dbReference>
<reference evidence="16" key="1">
    <citation type="submission" date="2023-06" db="EMBL/GenBank/DDBJ databases">
        <title>Draft genome of Marssonina rosae.</title>
        <authorList>
            <person name="Cheng Q."/>
        </authorList>
    </citation>
    <scope>NUCLEOTIDE SEQUENCE</scope>
    <source>
        <strain evidence="16">R4</strain>
    </source>
</reference>
<evidence type="ECO:0000313" key="17">
    <source>
        <dbReference type="Proteomes" id="UP001285354"/>
    </source>
</evidence>
<sequence>MDSISNGLGFGQDPKAAVMNQVRQESAMTNARQLIEKINQHCFEKCVPKPGSSLSSGESTCLSQCMDKYMSTWNAVSRQYIDRIQKEQAKGPAGGGVF</sequence>
<comment type="subcellular location">
    <subcellularLocation>
        <location evidence="1 14">Mitochondrion inner membrane</location>
        <topology evidence="1 14">Peripheral membrane protein</topology>
        <orientation evidence="1 14">Intermembrane side</orientation>
    </subcellularLocation>
</comment>
<evidence type="ECO:0000256" key="10">
    <source>
        <dbReference type="ARBA" id="ARBA00023157"/>
    </source>
</evidence>
<evidence type="ECO:0000256" key="5">
    <source>
        <dbReference type="ARBA" id="ARBA00022792"/>
    </source>
</evidence>
<dbReference type="InterPro" id="IPR035427">
    <property type="entry name" value="Tim10-like_dom_sf"/>
</dbReference>
<protein>
    <recommendedName>
        <fullName evidence="14">Mitochondrial import inner membrane translocase subunit</fullName>
    </recommendedName>
</protein>
<keyword evidence="11 14" id="KW-0143">Chaperone</keyword>
<feature type="domain" description="Tim10-like" evidence="15">
    <location>
        <begin position="20"/>
        <end position="81"/>
    </location>
</feature>
<evidence type="ECO:0000256" key="8">
    <source>
        <dbReference type="ARBA" id="ARBA00023010"/>
    </source>
</evidence>
<evidence type="ECO:0000256" key="7">
    <source>
        <dbReference type="ARBA" id="ARBA00022927"/>
    </source>
</evidence>
<keyword evidence="7 14" id="KW-0653">Protein transport</keyword>
<organism evidence="16 17">
    <name type="scientific">Diplocarpon rosae</name>
    <dbReference type="NCBI Taxonomy" id="946125"/>
    <lineage>
        <taxon>Eukaryota</taxon>
        <taxon>Fungi</taxon>
        <taxon>Dikarya</taxon>
        <taxon>Ascomycota</taxon>
        <taxon>Pezizomycotina</taxon>
        <taxon>Leotiomycetes</taxon>
        <taxon>Helotiales</taxon>
        <taxon>Drepanopezizaceae</taxon>
        <taxon>Diplocarpon</taxon>
    </lineage>
</organism>
<dbReference type="Pfam" id="PF02953">
    <property type="entry name" value="zf-Tim10_DDP"/>
    <property type="match status" value="1"/>
</dbReference>
<proteinExistence type="inferred from homology"/>
<keyword evidence="4" id="KW-0479">Metal-binding</keyword>
<evidence type="ECO:0000256" key="3">
    <source>
        <dbReference type="ARBA" id="ARBA00022448"/>
    </source>
</evidence>
<comment type="similarity">
    <text evidence="2 14">Belongs to the small Tim family.</text>
</comment>
<dbReference type="AlphaFoldDB" id="A0AAD9SWZ5"/>
<dbReference type="GO" id="GO:0045039">
    <property type="term" value="P:protein insertion into mitochondrial inner membrane"/>
    <property type="evidence" value="ECO:0007669"/>
    <property type="project" value="UniProtKB-ARBA"/>
</dbReference>
<evidence type="ECO:0000256" key="13">
    <source>
        <dbReference type="ARBA" id="ARBA00025862"/>
    </source>
</evidence>
<keyword evidence="8 14" id="KW-0811">Translocation</keyword>
<evidence type="ECO:0000256" key="14">
    <source>
        <dbReference type="RuleBase" id="RU367043"/>
    </source>
</evidence>
<dbReference type="Gene3D" id="1.10.287.810">
    <property type="entry name" value="Mitochondrial import inner membrane translocase subunit tim13 like domains"/>
    <property type="match status" value="1"/>
</dbReference>
<comment type="domain">
    <text evidence="14">The twin CX3C motif contains 4 conserved Cys residues that form 2 disulfide bonds in the mitochondrial intermembrane space.</text>
</comment>
<keyword evidence="6" id="KW-0862">Zinc</keyword>
<dbReference type="GO" id="GO:0005743">
    <property type="term" value="C:mitochondrial inner membrane"/>
    <property type="evidence" value="ECO:0007669"/>
    <property type="project" value="UniProtKB-SubCell"/>
</dbReference>
<dbReference type="GO" id="GO:0015031">
    <property type="term" value="P:protein transport"/>
    <property type="evidence" value="ECO:0007669"/>
    <property type="project" value="UniProtKB-KW"/>
</dbReference>
<comment type="function">
    <text evidence="12">Mitochondrial intermembrane chaperone that participates in the import and insertion of some multi-pass transmembrane proteins into the mitochondrial inner membrane. Also required for the transfer of beta-barrel precursors from the TOM complex to the sorting and assembly machinery (SAM complex) of the outer membrane. Acts as a chaperone-like protein that protects the hydrophobic precursors from aggregation and guide them through the mitochondrial intermembrane space. The TIM8-TIM13 complex is non essential and only mediates the import of few proteins, while the predominant TIM9-TIM10 70 kDa complex is crucial and mediates the import of much more proteins.</text>
</comment>
<dbReference type="EMBL" id="JAUBYV010000009">
    <property type="protein sequence ID" value="KAK2624643.1"/>
    <property type="molecule type" value="Genomic_DNA"/>
</dbReference>
<evidence type="ECO:0000256" key="12">
    <source>
        <dbReference type="ARBA" id="ARBA00025151"/>
    </source>
</evidence>
<evidence type="ECO:0000256" key="11">
    <source>
        <dbReference type="ARBA" id="ARBA00023186"/>
    </source>
</evidence>
<keyword evidence="5 14" id="KW-0999">Mitochondrion inner membrane</keyword>
<dbReference type="FunFam" id="1.10.287.810:FF:000001">
    <property type="entry name" value="mitochondrial import inner membrane translocase subunit TIM13"/>
    <property type="match status" value="1"/>
</dbReference>
<accession>A0AAD9SWZ5</accession>
<dbReference type="SUPFAM" id="SSF144122">
    <property type="entry name" value="Tim10-like"/>
    <property type="match status" value="1"/>
</dbReference>
<evidence type="ECO:0000313" key="16">
    <source>
        <dbReference type="EMBL" id="KAK2624643.1"/>
    </source>
</evidence>
<name>A0AAD9SWZ5_9HELO</name>
<dbReference type="GO" id="GO:0042719">
    <property type="term" value="C:mitochondrial intermembrane space chaperone complex"/>
    <property type="evidence" value="ECO:0007669"/>
    <property type="project" value="UniProtKB-ARBA"/>
</dbReference>